<evidence type="ECO:0000313" key="1">
    <source>
        <dbReference type="EMBL" id="ERI10844.1"/>
    </source>
</evidence>
<keyword evidence="2" id="KW-1185">Reference proteome</keyword>
<protein>
    <submittedName>
        <fullName evidence="1">Uncharacterized protein</fullName>
    </submittedName>
</protein>
<name>U1WQH8_ANEAE</name>
<dbReference type="HOGENOM" id="CLU_2257877_0_0_9"/>
<dbReference type="AlphaFoldDB" id="U1WQH8"/>
<organism evidence="1 2">
    <name type="scientific">Aneurinibacillus aneurinilyticus ATCC 12856</name>
    <dbReference type="NCBI Taxonomy" id="649747"/>
    <lineage>
        <taxon>Bacteria</taxon>
        <taxon>Bacillati</taxon>
        <taxon>Bacillota</taxon>
        <taxon>Bacilli</taxon>
        <taxon>Bacillales</taxon>
        <taxon>Paenibacillaceae</taxon>
        <taxon>Aneurinibacillus group</taxon>
        <taxon>Aneurinibacillus</taxon>
    </lineage>
</organism>
<evidence type="ECO:0000313" key="2">
    <source>
        <dbReference type="Proteomes" id="UP000016511"/>
    </source>
</evidence>
<dbReference type="Proteomes" id="UP000016511">
    <property type="component" value="Unassembled WGS sequence"/>
</dbReference>
<dbReference type="GeneID" id="92841266"/>
<dbReference type="EMBL" id="AWSJ01000065">
    <property type="protein sequence ID" value="ERI10844.1"/>
    <property type="molecule type" value="Genomic_DNA"/>
</dbReference>
<gene>
    <name evidence="1" type="ORF">HMPREF0083_01032</name>
</gene>
<sequence length="103" mass="11881">MTNLIVLPKYPCSFCKKREATQFCDFVIGYSWTTAKDENGKMIGPQQKTCDNQICKGCATNICGYDFCPSCNELRMLVERKHDKRRGRLMIDIVLGEFQLDEE</sequence>
<accession>U1WQH8</accession>
<comment type="caution">
    <text evidence="1">The sequence shown here is derived from an EMBL/GenBank/DDBJ whole genome shotgun (WGS) entry which is preliminary data.</text>
</comment>
<dbReference type="RefSeq" id="WP_021624198.1">
    <property type="nucleotide sequence ID" value="NZ_KE952895.1"/>
</dbReference>
<dbReference type="STRING" id="649747.HMPREF0083_01032"/>
<reference evidence="1 2" key="1">
    <citation type="submission" date="2013-08" db="EMBL/GenBank/DDBJ databases">
        <authorList>
            <person name="Weinstock G."/>
            <person name="Sodergren E."/>
            <person name="Wylie T."/>
            <person name="Fulton L."/>
            <person name="Fulton R."/>
            <person name="Fronick C."/>
            <person name="O'Laughlin M."/>
            <person name="Godfrey J."/>
            <person name="Miner T."/>
            <person name="Herter B."/>
            <person name="Appelbaum E."/>
            <person name="Cordes M."/>
            <person name="Lek S."/>
            <person name="Wollam A."/>
            <person name="Pepin K.H."/>
            <person name="Palsikar V.B."/>
            <person name="Mitreva M."/>
            <person name="Wilson R.K."/>
        </authorList>
    </citation>
    <scope>NUCLEOTIDE SEQUENCE [LARGE SCALE GENOMIC DNA]</scope>
    <source>
        <strain evidence="1 2">ATCC 12856</strain>
    </source>
</reference>
<proteinExistence type="predicted"/>